<dbReference type="OrthoDB" id="27194at2"/>
<keyword evidence="3" id="KW-1185">Reference proteome</keyword>
<accession>A0A246BNW2</accession>
<sequence length="59" mass="6809">MSPTPAKRPGGGRPPSQRPSKPCAHCGLPFTWRKKWERDWDQVKYCSDRCRAAAKRDRP</sequence>
<name>A0A246BNW2_9DEIO</name>
<dbReference type="RefSeq" id="WP_088247179.1">
    <property type="nucleotide sequence ID" value="NZ_BNAM01000028.1"/>
</dbReference>
<comment type="caution">
    <text evidence="2">The sequence shown here is derived from an EMBL/GenBank/DDBJ whole genome shotgun (WGS) entry which is preliminary data.</text>
</comment>
<dbReference type="Pfam" id="PF10013">
    <property type="entry name" value="DUF2256"/>
    <property type="match status" value="1"/>
</dbReference>
<feature type="region of interest" description="Disordered" evidence="1">
    <location>
        <begin position="1"/>
        <end position="24"/>
    </location>
</feature>
<dbReference type="PANTHER" id="PTHR37463">
    <property type="entry name" value="GSL3115 PROTEIN"/>
    <property type="match status" value="1"/>
</dbReference>
<gene>
    <name evidence="2" type="ORF">CBQ26_03395</name>
</gene>
<dbReference type="InterPro" id="IPR017136">
    <property type="entry name" value="UCP037205"/>
</dbReference>
<evidence type="ECO:0000313" key="2">
    <source>
        <dbReference type="EMBL" id="OWL97358.1"/>
    </source>
</evidence>
<protein>
    <recommendedName>
        <fullName evidence="4">DUF2256 domain-containing protein</fullName>
    </recommendedName>
</protein>
<proteinExistence type="predicted"/>
<organism evidence="2 3">
    <name type="scientific">Deinococcus indicus</name>
    <dbReference type="NCBI Taxonomy" id="223556"/>
    <lineage>
        <taxon>Bacteria</taxon>
        <taxon>Thermotogati</taxon>
        <taxon>Deinococcota</taxon>
        <taxon>Deinococci</taxon>
        <taxon>Deinococcales</taxon>
        <taxon>Deinococcaceae</taxon>
        <taxon>Deinococcus</taxon>
    </lineage>
</organism>
<evidence type="ECO:0000256" key="1">
    <source>
        <dbReference type="SAM" id="MobiDB-lite"/>
    </source>
</evidence>
<dbReference type="PANTHER" id="PTHR37463:SF1">
    <property type="entry name" value="DUF2256 DOMAIN-CONTAINING PROTEIN"/>
    <property type="match status" value="1"/>
</dbReference>
<evidence type="ECO:0000313" key="3">
    <source>
        <dbReference type="Proteomes" id="UP000197208"/>
    </source>
</evidence>
<evidence type="ECO:0008006" key="4">
    <source>
        <dbReference type="Google" id="ProtNLM"/>
    </source>
</evidence>
<dbReference type="EMBL" id="NHMK01000009">
    <property type="protein sequence ID" value="OWL97358.1"/>
    <property type="molecule type" value="Genomic_DNA"/>
</dbReference>
<reference evidence="2 3" key="1">
    <citation type="submission" date="2017-05" db="EMBL/GenBank/DDBJ databases">
        <title>De novo genome assembly of Deniococcus indicus strain DR1.</title>
        <authorList>
            <person name="Chauhan D."/>
            <person name="Yennamalli R.M."/>
            <person name="Priyadarshini R."/>
        </authorList>
    </citation>
    <scope>NUCLEOTIDE SEQUENCE [LARGE SCALE GENOMIC DNA]</scope>
    <source>
        <strain evidence="2 3">DR1</strain>
    </source>
</reference>
<dbReference type="AlphaFoldDB" id="A0A246BNW2"/>
<dbReference type="Proteomes" id="UP000197208">
    <property type="component" value="Unassembled WGS sequence"/>
</dbReference>